<dbReference type="AlphaFoldDB" id="A0A6M1RCS1"/>
<keyword evidence="2" id="KW-1185">Reference proteome</keyword>
<dbReference type="RefSeq" id="WP_165011360.1">
    <property type="nucleotide sequence ID" value="NZ_JAALDL010000001.1"/>
</dbReference>
<accession>A0A6M1RCS1</accession>
<reference evidence="1 2" key="1">
    <citation type="submission" date="2020-02" db="EMBL/GenBank/DDBJ databases">
        <title>The draft genome of Grimontia sedimenta sp. nov., isolated from benthic sediments near coral reefs south of Kuwait.</title>
        <authorList>
            <person name="Mahmoud H.M."/>
            <person name="Jose L."/>
            <person name="Eapen S."/>
        </authorList>
    </citation>
    <scope>NUCLEOTIDE SEQUENCE [LARGE SCALE GENOMIC DNA]</scope>
    <source>
        <strain evidence="1 2">S25</strain>
    </source>
</reference>
<dbReference type="PROSITE" id="PS51257">
    <property type="entry name" value="PROKAR_LIPOPROTEIN"/>
    <property type="match status" value="1"/>
</dbReference>
<dbReference type="EMBL" id="JAALDL010000001">
    <property type="protein sequence ID" value="NGN96221.1"/>
    <property type="molecule type" value="Genomic_DNA"/>
</dbReference>
<evidence type="ECO:0000313" key="1">
    <source>
        <dbReference type="EMBL" id="NGN96221.1"/>
    </source>
</evidence>
<sequence>MIQKSKYVVWLFVFLVTGCSLQLVASYDPQTERQMILIEKKVDYLYRTAELTPPEQRQYARFEKEYFDIELEIRSLIRRQLRRENNEETIKQVEMLANLWIQDRQAHQKNDALADFTIKRRTSQYQRMFTALIEGETAKKTD</sequence>
<protein>
    <submittedName>
        <fullName evidence="1">Uncharacterized protein</fullName>
    </submittedName>
</protein>
<organism evidence="1 2">
    <name type="scientific">Grimontia sedimenti</name>
    <dbReference type="NCBI Taxonomy" id="2711294"/>
    <lineage>
        <taxon>Bacteria</taxon>
        <taxon>Pseudomonadati</taxon>
        <taxon>Pseudomonadota</taxon>
        <taxon>Gammaproteobacteria</taxon>
        <taxon>Vibrionales</taxon>
        <taxon>Vibrionaceae</taxon>
        <taxon>Grimontia</taxon>
    </lineage>
</organism>
<proteinExistence type="predicted"/>
<evidence type="ECO:0000313" key="2">
    <source>
        <dbReference type="Proteomes" id="UP000473008"/>
    </source>
</evidence>
<name>A0A6M1RCS1_9GAMM</name>
<gene>
    <name evidence="1" type="ORF">G5S52_00695</name>
</gene>
<dbReference type="Proteomes" id="UP000473008">
    <property type="component" value="Unassembled WGS sequence"/>
</dbReference>
<comment type="caution">
    <text evidence="1">The sequence shown here is derived from an EMBL/GenBank/DDBJ whole genome shotgun (WGS) entry which is preliminary data.</text>
</comment>